<dbReference type="SUPFAM" id="SSF53098">
    <property type="entry name" value="Ribonuclease H-like"/>
    <property type="match status" value="1"/>
</dbReference>
<dbReference type="Gene3D" id="3.40.1350.10">
    <property type="match status" value="1"/>
</dbReference>
<evidence type="ECO:0000256" key="11">
    <source>
        <dbReference type="ARBA" id="ARBA00025483"/>
    </source>
</evidence>
<dbReference type="RefSeq" id="WP_023402141.1">
    <property type="nucleotide sequence ID" value="NZ_AUSV01000134.1"/>
</dbReference>
<dbReference type="AlphaFoldDB" id="V4HS75"/>
<keyword evidence="9" id="KW-0460">Magnesium</keyword>
<dbReference type="InterPro" id="IPR014883">
    <property type="entry name" value="VRR_NUC"/>
</dbReference>
<dbReference type="GO" id="GO:0036297">
    <property type="term" value="P:interstrand cross-link repair"/>
    <property type="evidence" value="ECO:0007669"/>
    <property type="project" value="InterPro"/>
</dbReference>
<dbReference type="GO" id="GO:0004528">
    <property type="term" value="F:phosphodiesterase I activity"/>
    <property type="evidence" value="ECO:0007669"/>
    <property type="project" value="UniProtKB-EC"/>
</dbReference>
<comment type="catalytic activity">
    <reaction evidence="13">
        <text>DNA(n) + a 2'-deoxyribonucleoside 5'-triphosphate = DNA(n+1) + diphosphate</text>
        <dbReference type="Rhea" id="RHEA:22508"/>
        <dbReference type="Rhea" id="RHEA-COMP:17339"/>
        <dbReference type="Rhea" id="RHEA-COMP:17340"/>
        <dbReference type="ChEBI" id="CHEBI:33019"/>
        <dbReference type="ChEBI" id="CHEBI:61560"/>
        <dbReference type="ChEBI" id="CHEBI:173112"/>
        <dbReference type="EC" id="2.7.7.7"/>
    </reaction>
</comment>
<evidence type="ECO:0000313" key="17">
    <source>
        <dbReference type="Proteomes" id="UP000017820"/>
    </source>
</evidence>
<dbReference type="Pfam" id="PF21315">
    <property type="entry name" value="FAN1_HTH"/>
    <property type="match status" value="1"/>
</dbReference>
<comment type="subunit">
    <text evidence="12">DNA polymerase III contains a core (composed of alpha, epsilon and theta chains) that associates with a tau subunit. This core dimerizes to form the POLIII' complex. PolIII' associates with the gamma complex (composed of gamma, delta, delta', psi and chi chains) and with the beta chain to form the complete DNA polymerase III complex.</text>
</comment>
<dbReference type="InterPro" id="IPR006054">
    <property type="entry name" value="DnaQ"/>
</dbReference>
<dbReference type="GO" id="GO:0003887">
    <property type="term" value="F:DNA-directed DNA polymerase activity"/>
    <property type="evidence" value="ECO:0007669"/>
    <property type="project" value="UniProtKB-EC"/>
</dbReference>
<evidence type="ECO:0000256" key="1">
    <source>
        <dbReference type="ARBA" id="ARBA00000983"/>
    </source>
</evidence>
<reference evidence="16 17" key="1">
    <citation type="submission" date="2013-07" db="EMBL/GenBank/DDBJ databases">
        <title>Draft genome sequence of Pseudoalteromonas luteoviolacea 2ta16.</title>
        <authorList>
            <person name="Allen E.E."/>
            <person name="Azam F."/>
            <person name="Podell S."/>
        </authorList>
    </citation>
    <scope>NUCLEOTIDE SEQUENCE [LARGE SCALE GENOMIC DNA]</scope>
    <source>
        <strain evidence="16 17">2ta16</strain>
    </source>
</reference>
<dbReference type="InterPro" id="IPR013520">
    <property type="entry name" value="Ribonucl_H"/>
</dbReference>
<organism evidence="16 17">
    <name type="scientific">Pseudoalteromonas luteoviolacea (strain 2ta16)</name>
    <dbReference type="NCBI Taxonomy" id="1353533"/>
    <lineage>
        <taxon>Bacteria</taxon>
        <taxon>Pseudomonadati</taxon>
        <taxon>Pseudomonadota</taxon>
        <taxon>Gammaproteobacteria</taxon>
        <taxon>Alteromonadales</taxon>
        <taxon>Pseudoalteromonadaceae</taxon>
        <taxon>Pseudoalteromonas</taxon>
    </lineage>
</organism>
<dbReference type="Gene3D" id="3.30.420.10">
    <property type="entry name" value="Ribonuclease H-like superfamily/Ribonuclease H"/>
    <property type="match status" value="1"/>
</dbReference>
<evidence type="ECO:0000256" key="5">
    <source>
        <dbReference type="ARBA" id="ARBA00022722"/>
    </source>
</evidence>
<keyword evidence="7" id="KW-0378">Hydrolase</keyword>
<comment type="similarity">
    <text evidence="4">Belongs to the FAN1 family.</text>
</comment>
<dbReference type="CDD" id="cd06127">
    <property type="entry name" value="DEDDh"/>
    <property type="match status" value="1"/>
</dbReference>
<evidence type="ECO:0000256" key="3">
    <source>
        <dbReference type="ARBA" id="ARBA00001946"/>
    </source>
</evidence>
<dbReference type="InterPro" id="IPR033315">
    <property type="entry name" value="Fan1-like"/>
</dbReference>
<comment type="caution">
    <text evidence="16">The sequence shown here is derived from an EMBL/GenBank/DDBJ whole genome shotgun (WGS) entry which is preliminary data.</text>
</comment>
<name>V4HS75_PSEL2</name>
<dbReference type="PANTHER" id="PTHR15749">
    <property type="entry name" value="FANCONI-ASSOCIATED NUCLEASE 1"/>
    <property type="match status" value="1"/>
</dbReference>
<dbReference type="InterPro" id="IPR012337">
    <property type="entry name" value="RNaseH-like_sf"/>
</dbReference>
<comment type="function">
    <text evidence="11">DNA polymerase III is a complex, multichain enzyme responsible for most of the replicative synthesis in bacteria. The epsilon subunit contain the editing function and is a proofreading 3'-5' exonuclease.</text>
</comment>
<evidence type="ECO:0000313" key="16">
    <source>
        <dbReference type="EMBL" id="ESP90784.1"/>
    </source>
</evidence>
<dbReference type="InterPro" id="IPR011856">
    <property type="entry name" value="tRNA_endonuc-like_dom_sf"/>
</dbReference>
<evidence type="ECO:0000259" key="15">
    <source>
        <dbReference type="SMART" id="SM00990"/>
    </source>
</evidence>
<feature type="domain" description="Exonuclease" evidence="14">
    <location>
        <begin position="549"/>
        <end position="714"/>
    </location>
</feature>
<protein>
    <submittedName>
        <fullName evidence="16">Exonuclease, DNA polymerase III, epsilon subunit family</fullName>
    </submittedName>
</protein>
<comment type="catalytic activity">
    <reaction evidence="1">
        <text>Hydrolytically removes 5'-nucleotides successively from the 3'-hydroxy termini of 3'-hydroxy-terminated oligonucleotides.</text>
        <dbReference type="EC" id="3.1.4.1"/>
    </reaction>
</comment>
<dbReference type="GO" id="GO:0006260">
    <property type="term" value="P:DNA replication"/>
    <property type="evidence" value="ECO:0007669"/>
    <property type="project" value="InterPro"/>
</dbReference>
<accession>V4HS75</accession>
<keyword evidence="5" id="KW-0540">Nuclease</keyword>
<dbReference type="PATRIC" id="fig|1353533.3.peg.5328"/>
<evidence type="ECO:0000256" key="13">
    <source>
        <dbReference type="ARBA" id="ARBA00049244"/>
    </source>
</evidence>
<comment type="cofactor">
    <cofactor evidence="3">
        <name>Mg(2+)</name>
        <dbReference type="ChEBI" id="CHEBI:18420"/>
    </cofactor>
</comment>
<evidence type="ECO:0000256" key="7">
    <source>
        <dbReference type="ARBA" id="ARBA00022801"/>
    </source>
</evidence>
<evidence type="ECO:0000256" key="4">
    <source>
        <dbReference type="ARBA" id="ARBA00005533"/>
    </source>
</evidence>
<evidence type="ECO:0000256" key="6">
    <source>
        <dbReference type="ARBA" id="ARBA00022723"/>
    </source>
</evidence>
<dbReference type="GO" id="GO:0046872">
    <property type="term" value="F:metal ion binding"/>
    <property type="evidence" value="ECO:0007669"/>
    <property type="project" value="UniProtKB-KW"/>
</dbReference>
<dbReference type="Pfam" id="PF08774">
    <property type="entry name" value="VRR_NUC"/>
    <property type="match status" value="1"/>
</dbReference>
<dbReference type="EMBL" id="AUSV01000134">
    <property type="protein sequence ID" value="ESP90784.1"/>
    <property type="molecule type" value="Genomic_DNA"/>
</dbReference>
<gene>
    <name evidence="16" type="ORF">PL2TA16_01888</name>
</gene>
<dbReference type="FunFam" id="3.30.420.10:FF:000045">
    <property type="entry name" value="3'-5' exonuclease DinG"/>
    <property type="match status" value="1"/>
</dbReference>
<evidence type="ECO:0000256" key="8">
    <source>
        <dbReference type="ARBA" id="ARBA00022839"/>
    </source>
</evidence>
<dbReference type="PANTHER" id="PTHR15749:SF4">
    <property type="entry name" value="FANCONI-ASSOCIATED NUCLEASE 1"/>
    <property type="match status" value="1"/>
</dbReference>
<proteinExistence type="inferred from homology"/>
<keyword evidence="8 16" id="KW-0269">Exonuclease</keyword>
<feature type="domain" description="VRR-NUC" evidence="15">
    <location>
        <begin position="431"/>
        <end position="542"/>
    </location>
</feature>
<dbReference type="NCBIfam" id="TIGR00573">
    <property type="entry name" value="dnaq"/>
    <property type="match status" value="1"/>
</dbReference>
<sequence length="728" mass="83885">MKTLPEKYYLTHFFELLDYLEQTSWHLISDAQRTKLNAFKLLPQDAQCLLIRVVNRKRHFVCSEELVYDEIDDYPGAYQLLNEQSWLTRAQDPAMLSTLISELNKSQLMALAKELELQELPIKSAKKAIWHEYICGQLASIKVAPSAILSGYFTSTFKSDLAYFLFIFFGKLGGALSQFSMRDLGVMQTHRQRVQGNAHFESKEEAQSAFLYCNLYNDLKTLPQQSLLELADNIIKQSYTSPMGLLAKLKYDHLCYKLANLVIDHDAVLSDSLLTLSAHPKAQEKYIRSLYAKGEHEKCKELIEQLLDAPGDEQLLFFAEDFYRLKFTEKRTSLLTDMLRASGQPICLDEAFVGYVEQGLIEHYGRANVNAYHCENMLWRALFCLSFWHELFEDERNAFSNEFEHTPKCLKDNSFYNVFETEIEQRLTTFIDNTQLLNWLIKQAADKFNQHSRLMFWHPDCLAQLFEFAKHAPIDAVRAHLRAMSKDFNGLKDGYPDLMLCQQGVKFIEVKAPGDSLRRNQLITIKKLIESGFDVSVQTVQWQVQPEQPYVIVDIETTGGKKEHDKITEIAMVKVVNGKIVGQWHSLINPQRRIPRYITELTGIDNEMVINAPVFSEVVDDIDAFGREAIFVAHNVNFDYGFIKAEFAHLERPFKRAKLCTVQLGRKWLPGHASYSLGKICQALNIELNGHHRALNDALATVELFNLINQRRIEASENTKDKQQEDTQ</sequence>
<evidence type="ECO:0000259" key="14">
    <source>
        <dbReference type="SMART" id="SM00479"/>
    </source>
</evidence>
<keyword evidence="6" id="KW-0479">Metal-binding</keyword>
<dbReference type="Pfam" id="PF00929">
    <property type="entry name" value="RNase_T"/>
    <property type="match status" value="1"/>
</dbReference>
<evidence type="ECO:0000256" key="12">
    <source>
        <dbReference type="ARBA" id="ARBA00026073"/>
    </source>
</evidence>
<keyword evidence="10" id="KW-0464">Manganese</keyword>
<evidence type="ECO:0000256" key="9">
    <source>
        <dbReference type="ARBA" id="ARBA00022842"/>
    </source>
</evidence>
<evidence type="ECO:0000256" key="10">
    <source>
        <dbReference type="ARBA" id="ARBA00023211"/>
    </source>
</evidence>
<dbReference type="GO" id="GO:0003677">
    <property type="term" value="F:DNA binding"/>
    <property type="evidence" value="ECO:0007669"/>
    <property type="project" value="InterPro"/>
</dbReference>
<dbReference type="Proteomes" id="UP000017820">
    <property type="component" value="Unassembled WGS sequence"/>
</dbReference>
<comment type="cofactor">
    <cofactor evidence="2">
        <name>Mn(2+)</name>
        <dbReference type="ChEBI" id="CHEBI:29035"/>
    </cofactor>
</comment>
<dbReference type="SMART" id="SM00990">
    <property type="entry name" value="VRR_NUC"/>
    <property type="match status" value="1"/>
</dbReference>
<dbReference type="InterPro" id="IPR049125">
    <property type="entry name" value="FAN1-like_WH"/>
</dbReference>
<evidence type="ECO:0000256" key="2">
    <source>
        <dbReference type="ARBA" id="ARBA00001936"/>
    </source>
</evidence>
<dbReference type="InterPro" id="IPR036397">
    <property type="entry name" value="RNaseH_sf"/>
</dbReference>
<dbReference type="SMART" id="SM00479">
    <property type="entry name" value="EXOIII"/>
    <property type="match status" value="1"/>
</dbReference>